<accession>A0A497ZMZ7</accession>
<keyword evidence="1" id="KW-0812">Transmembrane</keyword>
<dbReference type="RefSeq" id="WP_010440361.1">
    <property type="nucleotide sequence ID" value="NZ_AEYW01000006.1"/>
</dbReference>
<dbReference type="Proteomes" id="UP000271700">
    <property type="component" value="Unassembled WGS sequence"/>
</dbReference>
<proteinExistence type="predicted"/>
<sequence length="132" mass="14594">MLILIAILLFLPTTAAWISVSLGHKIKETTGHKEVGQILIWAPILCCAWITLSIIVLFNISSFPESVKLPMLKGEWLEVVVNAPVILSAVATIGAAIFAITKRLYSVHAAMTVIFCIPVIRMFFRYSSEFFG</sequence>
<feature type="transmembrane region" description="Helical" evidence="1">
    <location>
        <begin position="79"/>
        <end position="99"/>
    </location>
</feature>
<name>A0A497ZMZ7_9RHOB</name>
<evidence type="ECO:0000256" key="1">
    <source>
        <dbReference type="SAM" id="Phobius"/>
    </source>
</evidence>
<keyword evidence="3" id="KW-1185">Reference proteome</keyword>
<evidence type="ECO:0000313" key="2">
    <source>
        <dbReference type="EMBL" id="RLK10798.1"/>
    </source>
</evidence>
<organism evidence="2 3">
    <name type="scientific">Ruegeria conchae</name>
    <dbReference type="NCBI Taxonomy" id="981384"/>
    <lineage>
        <taxon>Bacteria</taxon>
        <taxon>Pseudomonadati</taxon>
        <taxon>Pseudomonadota</taxon>
        <taxon>Alphaproteobacteria</taxon>
        <taxon>Rhodobacterales</taxon>
        <taxon>Roseobacteraceae</taxon>
        <taxon>Ruegeria</taxon>
    </lineage>
</organism>
<feature type="transmembrane region" description="Helical" evidence="1">
    <location>
        <begin position="39"/>
        <end position="58"/>
    </location>
</feature>
<evidence type="ECO:0000313" key="3">
    <source>
        <dbReference type="Proteomes" id="UP000271700"/>
    </source>
</evidence>
<keyword evidence="1" id="KW-0472">Membrane</keyword>
<feature type="transmembrane region" description="Helical" evidence="1">
    <location>
        <begin position="105"/>
        <end position="124"/>
    </location>
</feature>
<reference evidence="2 3" key="1">
    <citation type="submission" date="2018-10" db="EMBL/GenBank/DDBJ databases">
        <title>Genomic Encyclopedia of Archaeal and Bacterial Type Strains, Phase II (KMG-II): from individual species to whole genera.</title>
        <authorList>
            <person name="Goeker M."/>
        </authorList>
    </citation>
    <scope>NUCLEOTIDE SEQUENCE [LARGE SCALE GENOMIC DNA]</scope>
    <source>
        <strain evidence="2 3">DSM 29317</strain>
    </source>
</reference>
<comment type="caution">
    <text evidence="2">The sequence shown here is derived from an EMBL/GenBank/DDBJ whole genome shotgun (WGS) entry which is preliminary data.</text>
</comment>
<dbReference type="STRING" id="981384.GCA_000192475_03453"/>
<protein>
    <submittedName>
        <fullName evidence="2">Uncharacterized protein</fullName>
    </submittedName>
</protein>
<dbReference type="EMBL" id="RCCT01000001">
    <property type="protein sequence ID" value="RLK10798.1"/>
    <property type="molecule type" value="Genomic_DNA"/>
</dbReference>
<keyword evidence="1" id="KW-1133">Transmembrane helix</keyword>
<gene>
    <name evidence="2" type="ORF">CLV75_0784</name>
</gene>
<dbReference type="AlphaFoldDB" id="A0A497ZMZ7"/>